<feature type="domain" description="Minor capsid protein P11 C-terminal conserved region" evidence="2">
    <location>
        <begin position="91"/>
        <end position="175"/>
    </location>
</feature>
<evidence type="ECO:0000256" key="1">
    <source>
        <dbReference type="SAM" id="MobiDB-lite"/>
    </source>
</evidence>
<accession>A0A6C0I5X2</accession>
<dbReference type="InterPro" id="IPR055730">
    <property type="entry name" value="P11_C"/>
</dbReference>
<dbReference type="Pfam" id="PF23983">
    <property type="entry name" value="P11_C"/>
    <property type="match status" value="1"/>
</dbReference>
<proteinExistence type="predicted"/>
<reference evidence="3" key="1">
    <citation type="journal article" date="2020" name="Nature">
        <title>Giant virus diversity and host interactions through global metagenomics.</title>
        <authorList>
            <person name="Schulz F."/>
            <person name="Roux S."/>
            <person name="Paez-Espino D."/>
            <person name="Jungbluth S."/>
            <person name="Walsh D.A."/>
            <person name="Denef V.J."/>
            <person name="McMahon K.D."/>
            <person name="Konstantinidis K.T."/>
            <person name="Eloe-Fadrosh E.A."/>
            <person name="Kyrpides N.C."/>
            <person name="Woyke T."/>
        </authorList>
    </citation>
    <scope>NUCLEOTIDE SEQUENCE</scope>
    <source>
        <strain evidence="3">GVMAG-M-3300023184-50</strain>
    </source>
</reference>
<dbReference type="EMBL" id="MN740116">
    <property type="protein sequence ID" value="QHT88408.1"/>
    <property type="molecule type" value="Genomic_DNA"/>
</dbReference>
<dbReference type="AlphaFoldDB" id="A0A6C0I5X2"/>
<organism evidence="3">
    <name type="scientific">viral metagenome</name>
    <dbReference type="NCBI Taxonomy" id="1070528"/>
    <lineage>
        <taxon>unclassified sequences</taxon>
        <taxon>metagenomes</taxon>
        <taxon>organismal metagenomes</taxon>
    </lineage>
</organism>
<evidence type="ECO:0000313" key="3">
    <source>
        <dbReference type="EMBL" id="QHT88408.1"/>
    </source>
</evidence>
<sequence length="179" mass="18867">MKLPQKNVVRLGAIVLGLVVLVAVVNAYSGSRSGGAEGYERGGLEPQGPLSNMPDQPANVSAHSQGGNEMSSMGQESRHPAGQQTYQQNVLSPEELLPKGGLGASWSSTNPVGLNELKGQSALISPGYHYGINTVGQTLRNANLDLRSDPPNPRSAVGPFLNSTIEPDLMRRQLEIGEA</sequence>
<protein>
    <recommendedName>
        <fullName evidence="2">Minor capsid protein P11 C-terminal conserved region domain-containing protein</fullName>
    </recommendedName>
</protein>
<evidence type="ECO:0000259" key="2">
    <source>
        <dbReference type="Pfam" id="PF23983"/>
    </source>
</evidence>
<feature type="compositionally biased region" description="Polar residues" evidence="1">
    <location>
        <begin position="49"/>
        <end position="75"/>
    </location>
</feature>
<name>A0A6C0I5X2_9ZZZZ</name>
<feature type="region of interest" description="Disordered" evidence="1">
    <location>
        <begin position="33"/>
        <end position="86"/>
    </location>
</feature>